<protein>
    <submittedName>
        <fullName evidence="2">Uncharacterized protein</fullName>
    </submittedName>
</protein>
<sequence>MLKATGSFTGRPRRPVTASSFQLDVEPHRKLVSAVQDAARKMAESYEGLNLAQMGLMQAVQEYLAFDISSDSMDASAMMLVTACASFFAGCQDALRASQLADIRLMCDCVASECDEVAQLVRGNEEATAELQHYEEKLATITPSERDKLARNVEKRDRAREVARDRQQACQDAMGVFAQRRTTHVRQTLHALLGAGARLAASWGRAAEAASGQFEQELEQARGPAAGAADSSGAAAAAPPAEDGCAAVRVRPAFGACEGCEAEVAAAGLGAPIAEVLVGGARAEILGPCGGGGVRVRLPPGRAGAPLAVEARAAGWERLVASAQDAFRYCESVAFGACSSNVQLASEEGAAEACRSVASRVSGLVNGVALTAAPLPELGEDVGVPAGWRGYYFEVEVTQVSEKRTGRTVALGFAWPLQASWPQDPADVGPTPSASSSKVAASAWELSGRLPENASAMTRAFVAGGDLPKAFLGGRELGKLSGWRPVLDVGAGAVLGALLEVGPGALRLTVFQDAVRRCSTEAALPPGWSGAPHGVVDVCGSVQGVRLRQGAAPPRAAPAEGGGAPPPSAP</sequence>
<proteinExistence type="predicted"/>
<organism evidence="2 3">
    <name type="scientific">Prorocentrum cordatum</name>
    <dbReference type="NCBI Taxonomy" id="2364126"/>
    <lineage>
        <taxon>Eukaryota</taxon>
        <taxon>Sar</taxon>
        <taxon>Alveolata</taxon>
        <taxon>Dinophyceae</taxon>
        <taxon>Prorocentrales</taxon>
        <taxon>Prorocentraceae</taxon>
        <taxon>Prorocentrum</taxon>
    </lineage>
</organism>
<evidence type="ECO:0000313" key="2">
    <source>
        <dbReference type="EMBL" id="CAK0792445.1"/>
    </source>
</evidence>
<evidence type="ECO:0000256" key="1">
    <source>
        <dbReference type="SAM" id="MobiDB-lite"/>
    </source>
</evidence>
<keyword evidence="3" id="KW-1185">Reference proteome</keyword>
<name>A0ABN9PPY2_9DINO</name>
<feature type="compositionally biased region" description="Low complexity" evidence="1">
    <location>
        <begin position="550"/>
        <end position="559"/>
    </location>
</feature>
<reference evidence="2" key="1">
    <citation type="submission" date="2023-10" db="EMBL/GenBank/DDBJ databases">
        <authorList>
            <person name="Chen Y."/>
            <person name="Shah S."/>
            <person name="Dougan E. K."/>
            <person name="Thang M."/>
            <person name="Chan C."/>
        </authorList>
    </citation>
    <scope>NUCLEOTIDE SEQUENCE [LARGE SCALE GENOMIC DNA]</scope>
</reference>
<feature type="region of interest" description="Disordered" evidence="1">
    <location>
        <begin position="547"/>
        <end position="570"/>
    </location>
</feature>
<gene>
    <name evidence="2" type="ORF">PCOR1329_LOCUS3018</name>
</gene>
<accession>A0ABN9PPY2</accession>
<evidence type="ECO:0000313" key="3">
    <source>
        <dbReference type="Proteomes" id="UP001189429"/>
    </source>
</evidence>
<comment type="caution">
    <text evidence="2">The sequence shown here is derived from an EMBL/GenBank/DDBJ whole genome shotgun (WGS) entry which is preliminary data.</text>
</comment>
<dbReference type="EMBL" id="CAUYUJ010000769">
    <property type="protein sequence ID" value="CAK0792445.1"/>
    <property type="molecule type" value="Genomic_DNA"/>
</dbReference>
<dbReference type="Proteomes" id="UP001189429">
    <property type="component" value="Unassembled WGS sequence"/>
</dbReference>
<dbReference type="Gene3D" id="1.20.1270.60">
    <property type="entry name" value="Arfaptin homology (AH) domain/BAR domain"/>
    <property type="match status" value="1"/>
</dbReference>
<dbReference type="InterPro" id="IPR027267">
    <property type="entry name" value="AH/BAR_dom_sf"/>
</dbReference>